<keyword evidence="3" id="KW-1185">Reference proteome</keyword>
<dbReference type="Proteomes" id="UP001595885">
    <property type="component" value="Unassembled WGS sequence"/>
</dbReference>
<reference evidence="3" key="1">
    <citation type="journal article" date="2019" name="Int. J. Syst. Evol. Microbiol.">
        <title>The Global Catalogue of Microorganisms (GCM) 10K type strain sequencing project: providing services to taxonomists for standard genome sequencing and annotation.</title>
        <authorList>
            <consortium name="The Broad Institute Genomics Platform"/>
            <consortium name="The Broad Institute Genome Sequencing Center for Infectious Disease"/>
            <person name="Wu L."/>
            <person name="Ma J."/>
        </authorList>
    </citation>
    <scope>NUCLEOTIDE SEQUENCE [LARGE SCALE GENOMIC DNA]</scope>
    <source>
        <strain evidence="3">CCUG 50349</strain>
    </source>
</reference>
<accession>A0ABV9P410</accession>
<proteinExistence type="predicted"/>
<name>A0ABV9P410_9FLAO</name>
<sequence length="184" mass="20923">MSVFQIGDKVSVLDDAIDGVVTAINSNQITIETEDGFPMTYFVNELVKNNISNDLKGFISNAAISQVKNEKQEEKKRSFTKEKKSSREVFALEVDLHIEKLVPNKNGLNNYDILNIQMDTAKRQMDFAIRNRIPKLVLIHGVGEGVLKSELGFLLRKYENISVQEANYQKYGQGAMEVYFLQKK</sequence>
<dbReference type="InterPro" id="IPR036063">
    <property type="entry name" value="Smr_dom_sf"/>
</dbReference>
<evidence type="ECO:0000313" key="3">
    <source>
        <dbReference type="Proteomes" id="UP001595885"/>
    </source>
</evidence>
<dbReference type="Pfam" id="PF01713">
    <property type="entry name" value="Smr"/>
    <property type="match status" value="1"/>
</dbReference>
<evidence type="ECO:0000313" key="2">
    <source>
        <dbReference type="EMBL" id="MFC4740373.1"/>
    </source>
</evidence>
<dbReference type="RefSeq" id="WP_379741612.1">
    <property type="nucleotide sequence ID" value="NZ_JBHSGW010000025.1"/>
</dbReference>
<evidence type="ECO:0000259" key="1">
    <source>
        <dbReference type="Pfam" id="PF01713"/>
    </source>
</evidence>
<protein>
    <submittedName>
        <fullName evidence="2">Smr/MutS family protein</fullName>
    </submittedName>
</protein>
<dbReference type="EMBL" id="JBHSGW010000025">
    <property type="protein sequence ID" value="MFC4740373.1"/>
    <property type="molecule type" value="Genomic_DNA"/>
</dbReference>
<dbReference type="Gene3D" id="3.30.1370.110">
    <property type="match status" value="1"/>
</dbReference>
<dbReference type="InterPro" id="IPR002625">
    <property type="entry name" value="Smr_dom"/>
</dbReference>
<organism evidence="2 3">
    <name type="scientific">Flavobacterium ponti</name>
    <dbReference type="NCBI Taxonomy" id="665133"/>
    <lineage>
        <taxon>Bacteria</taxon>
        <taxon>Pseudomonadati</taxon>
        <taxon>Bacteroidota</taxon>
        <taxon>Flavobacteriia</taxon>
        <taxon>Flavobacteriales</taxon>
        <taxon>Flavobacteriaceae</taxon>
        <taxon>Flavobacterium</taxon>
    </lineage>
</organism>
<feature type="domain" description="Smr" evidence="1">
    <location>
        <begin position="121"/>
        <end position="180"/>
    </location>
</feature>
<comment type="caution">
    <text evidence="2">The sequence shown here is derived from an EMBL/GenBank/DDBJ whole genome shotgun (WGS) entry which is preliminary data.</text>
</comment>
<gene>
    <name evidence="2" type="ORF">ACFO3U_10245</name>
</gene>